<keyword evidence="2" id="KW-0472">Membrane</keyword>
<comment type="caution">
    <text evidence="3">The sequence shown here is derived from an EMBL/GenBank/DDBJ whole genome shotgun (WGS) entry which is preliminary data.</text>
</comment>
<dbReference type="AlphaFoldDB" id="A0A846TYU8"/>
<name>A0A846TYU8_9MICC</name>
<reference evidence="3 4" key="1">
    <citation type="submission" date="2020-02" db="EMBL/GenBank/DDBJ databases">
        <authorList>
            <person name="Sun Q."/>
        </authorList>
    </citation>
    <scope>NUCLEOTIDE SEQUENCE [LARGE SCALE GENOMIC DNA]</scope>
    <source>
        <strain evidence="3 4">YIM 13062</strain>
    </source>
</reference>
<proteinExistence type="predicted"/>
<gene>
    <name evidence="3" type="ORF">GTW58_10640</name>
</gene>
<evidence type="ECO:0000256" key="2">
    <source>
        <dbReference type="SAM" id="Phobius"/>
    </source>
</evidence>
<feature type="transmembrane region" description="Helical" evidence="2">
    <location>
        <begin position="86"/>
        <end position="106"/>
    </location>
</feature>
<evidence type="ECO:0000313" key="4">
    <source>
        <dbReference type="Proteomes" id="UP000521379"/>
    </source>
</evidence>
<feature type="compositionally biased region" description="Polar residues" evidence="1">
    <location>
        <begin position="58"/>
        <end position="67"/>
    </location>
</feature>
<keyword evidence="2" id="KW-1133">Transmembrane helix</keyword>
<keyword evidence="4" id="KW-1185">Reference proteome</keyword>
<protein>
    <submittedName>
        <fullName evidence="3">Uncharacterized protein</fullName>
    </submittedName>
</protein>
<evidence type="ECO:0000256" key="1">
    <source>
        <dbReference type="SAM" id="MobiDB-lite"/>
    </source>
</evidence>
<keyword evidence="2" id="KW-0812">Transmembrane</keyword>
<feature type="region of interest" description="Disordered" evidence="1">
    <location>
        <begin position="55"/>
        <end position="80"/>
    </location>
</feature>
<dbReference type="Proteomes" id="UP000521379">
    <property type="component" value="Unassembled WGS sequence"/>
</dbReference>
<sequence>MSSLVTSLGLTAASGAFTLLDPEDWPAGVRTAYVVVPAAAAAAYVACQMGTSHRSETHVASQVSPDPQGSAGSASHHHDAAPSPRAIALVAGAVGLGTAAAGAASFPIDRGIRNLVARAGARHPRRWMAAGVVVVCLALDAVERRSKDT</sequence>
<organism evidence="3 4">
    <name type="scientific">Kocuria subflava</name>
    <dbReference type="NCBI Taxonomy" id="1736139"/>
    <lineage>
        <taxon>Bacteria</taxon>
        <taxon>Bacillati</taxon>
        <taxon>Actinomycetota</taxon>
        <taxon>Actinomycetes</taxon>
        <taxon>Micrococcales</taxon>
        <taxon>Micrococcaceae</taxon>
        <taxon>Kocuria</taxon>
    </lineage>
</organism>
<dbReference type="EMBL" id="JAAVUN010000023">
    <property type="protein sequence ID" value="NKE10377.1"/>
    <property type="molecule type" value="Genomic_DNA"/>
</dbReference>
<dbReference type="RefSeq" id="WP_157980535.1">
    <property type="nucleotide sequence ID" value="NZ_JAAVUN010000023.1"/>
</dbReference>
<accession>A0A846TYU8</accession>
<evidence type="ECO:0000313" key="3">
    <source>
        <dbReference type="EMBL" id="NKE10377.1"/>
    </source>
</evidence>